<evidence type="ECO:0000256" key="4">
    <source>
        <dbReference type="ARBA" id="ARBA00022643"/>
    </source>
</evidence>
<comment type="caution">
    <text evidence="6">The sequence shown here is derived from an EMBL/GenBank/DDBJ whole genome shotgun (WGS) entry which is preliminary data.</text>
</comment>
<proteinExistence type="predicted"/>
<dbReference type="EMBL" id="JARZFX010000001">
    <property type="protein sequence ID" value="MEC5422833.1"/>
    <property type="molecule type" value="Genomic_DNA"/>
</dbReference>
<accession>A0ABU6KBW8</accession>
<dbReference type="PANTHER" id="PTHR32332:SF20">
    <property type="entry name" value="2-NITROPROPANE DIOXYGENASE-LIKE PROTEIN"/>
    <property type="match status" value="1"/>
</dbReference>
<evidence type="ECO:0000313" key="6">
    <source>
        <dbReference type="EMBL" id="MEC5422833.1"/>
    </source>
</evidence>
<evidence type="ECO:0000256" key="2">
    <source>
        <dbReference type="ARBA" id="ARBA00013457"/>
    </source>
</evidence>
<keyword evidence="5 6" id="KW-0560">Oxidoreductase</keyword>
<dbReference type="Pfam" id="PF03060">
    <property type="entry name" value="NMO"/>
    <property type="match status" value="1"/>
</dbReference>
<evidence type="ECO:0000256" key="5">
    <source>
        <dbReference type="ARBA" id="ARBA00023002"/>
    </source>
</evidence>
<dbReference type="SUPFAM" id="SSF51412">
    <property type="entry name" value="Inosine monophosphate dehydrogenase (IMPDH)"/>
    <property type="match status" value="1"/>
</dbReference>
<name>A0ABU6KBW8_9BACI</name>
<gene>
    <name evidence="6" type="ORF">QGM71_04885</name>
</gene>
<comment type="function">
    <text evidence="1">Nitronate monooxygenase that uses molecular oxygen to catalyze the oxidative denitrification of alkyl nitronates. Acts on propionate 3-nitronate (P3N), the presumed physiological substrate. Probably functions in the detoxification of P3N, a metabolic poison produced by plants and fungi as a defense mechanism.</text>
</comment>
<dbReference type="PANTHER" id="PTHR32332">
    <property type="entry name" value="2-NITROPROPANE DIOXYGENASE"/>
    <property type="match status" value="1"/>
</dbReference>
<evidence type="ECO:0000256" key="3">
    <source>
        <dbReference type="ARBA" id="ARBA00022630"/>
    </source>
</evidence>
<dbReference type="InterPro" id="IPR013785">
    <property type="entry name" value="Aldolase_TIM"/>
</dbReference>
<protein>
    <recommendedName>
        <fullName evidence="2">Probable nitronate monooxygenase</fullName>
    </recommendedName>
</protein>
<sequence length="323" mass="34775">MKWRSRVTELLEIKYPIIQGGLAYLAYADLAAAVSNAGGLGQITAMSLPDANKLREEIRRLKTMTSKPFGVNYAIGQHGRAYEHMVEVAIEEKVPVISVTGGNPKGVMDMVQGHNIKKLVLVAARRQAEKAEELGADAVMVVGQEGGGHLGRGDVGTLVLTPQVVDHVSIPVIASGGIVDGRGMMAALALGAEGIEMGTRFIATKECIDAHESYKQAILDADENSTVVIKRSIGTPARALKNAWTDEILRIEKLDKGYESLKDYISGKANQRYIHDGEEGKGFGWAGQGAARINAIPTVDEMIQAMIKDGEAIKRKWSITTRG</sequence>
<dbReference type="Gene3D" id="3.20.20.70">
    <property type="entry name" value="Aldolase class I"/>
    <property type="match status" value="1"/>
</dbReference>
<organism evidence="6 7">
    <name type="scientific">Virgibacillus tibetensis</name>
    <dbReference type="NCBI Taxonomy" id="3042313"/>
    <lineage>
        <taxon>Bacteria</taxon>
        <taxon>Bacillati</taxon>
        <taxon>Bacillota</taxon>
        <taxon>Bacilli</taxon>
        <taxon>Bacillales</taxon>
        <taxon>Bacillaceae</taxon>
        <taxon>Virgibacillus</taxon>
    </lineage>
</organism>
<keyword evidence="7" id="KW-1185">Reference proteome</keyword>
<reference evidence="6 7" key="1">
    <citation type="journal article" date="2024" name="Int. J. Syst. Evol. Microbiol.">
        <title>Virgibacillus tibetensis sp. nov., isolated from salt lake on the Tibetan Plateau of China.</title>
        <authorList>
            <person name="Phurbu D."/>
            <person name="Liu Z.-X."/>
            <person name="Wang R."/>
            <person name="Zheng Y.-Y."/>
            <person name="Liu H.-C."/>
            <person name="Zhou Y.-G."/>
            <person name="Yu Y.-J."/>
            <person name="Li A.-H."/>
        </authorList>
    </citation>
    <scope>NUCLEOTIDE SEQUENCE [LARGE SCALE GENOMIC DNA]</scope>
    <source>
        <strain evidence="6 7">C22-A2</strain>
    </source>
</reference>
<evidence type="ECO:0000256" key="1">
    <source>
        <dbReference type="ARBA" id="ARBA00003535"/>
    </source>
</evidence>
<dbReference type="Proteomes" id="UP001335737">
    <property type="component" value="Unassembled WGS sequence"/>
</dbReference>
<evidence type="ECO:0000313" key="7">
    <source>
        <dbReference type="Proteomes" id="UP001335737"/>
    </source>
</evidence>
<keyword evidence="6" id="KW-0503">Monooxygenase</keyword>
<dbReference type="CDD" id="cd04730">
    <property type="entry name" value="NPD_like"/>
    <property type="match status" value="1"/>
</dbReference>
<dbReference type="GO" id="GO:0004497">
    <property type="term" value="F:monooxygenase activity"/>
    <property type="evidence" value="ECO:0007669"/>
    <property type="project" value="UniProtKB-KW"/>
</dbReference>
<keyword evidence="4" id="KW-0288">FMN</keyword>
<dbReference type="InterPro" id="IPR004136">
    <property type="entry name" value="NMO"/>
</dbReference>
<dbReference type="RefSeq" id="WP_327606380.1">
    <property type="nucleotide sequence ID" value="NZ_JARZFX010000001.1"/>
</dbReference>
<keyword evidence="3" id="KW-0285">Flavoprotein</keyword>